<gene>
    <name evidence="2" type="ORF">GSI_08416</name>
</gene>
<dbReference type="OrthoDB" id="3228837at2759"/>
<accession>A0A2G8S6V1</accession>
<feature type="region of interest" description="Disordered" evidence="1">
    <location>
        <begin position="1"/>
        <end position="41"/>
    </location>
</feature>
<feature type="compositionally biased region" description="Polar residues" evidence="1">
    <location>
        <begin position="7"/>
        <end position="16"/>
    </location>
</feature>
<dbReference type="STRING" id="1077348.A0A2G8S6V1"/>
<protein>
    <submittedName>
        <fullName evidence="2">Uncharacterized protein</fullName>
    </submittedName>
</protein>
<proteinExistence type="predicted"/>
<sequence length="316" mass="34735">MSLRVSAGTNSDTGSLEGSPVEGNPIPKGSSSSEPTPEPLDDSQYLTVLQTAFPEEELARNLELGKALKSTLSNIAVLFGPISPAALEALTKEPPKDVIRDVLSRLQPVVAYDADPEQPNAKFRLRHATFPEFLVRVDAKRCKSRPYQAGHPARQHSRLATRCLEALVTLKKNMCRLPDPTVPKAEVPNLEGLLEENVPEHVQYACACWAAHLGLGCYMKKKTNTPEFDCYCWDIGKPLEDFSSGSGTPTKLRAWVETMAYMGRLDTVGEALCVAQQHVKDGLGYEEVKSQLAATEKLVADHYSEIEACPYKIHMV</sequence>
<reference evidence="2 3" key="1">
    <citation type="journal article" date="2015" name="Sci. Rep.">
        <title>Chromosome-level genome map provides insights into diverse defense mechanisms in the medicinal fungus Ganoderma sinense.</title>
        <authorList>
            <person name="Zhu Y."/>
            <person name="Xu J."/>
            <person name="Sun C."/>
            <person name="Zhou S."/>
            <person name="Xu H."/>
            <person name="Nelson D.R."/>
            <person name="Qian J."/>
            <person name="Song J."/>
            <person name="Luo H."/>
            <person name="Xiang L."/>
            <person name="Li Y."/>
            <person name="Xu Z."/>
            <person name="Ji A."/>
            <person name="Wang L."/>
            <person name="Lu S."/>
            <person name="Hayward A."/>
            <person name="Sun W."/>
            <person name="Li X."/>
            <person name="Schwartz D.C."/>
            <person name="Wang Y."/>
            <person name="Chen S."/>
        </authorList>
    </citation>
    <scope>NUCLEOTIDE SEQUENCE [LARGE SCALE GENOMIC DNA]</scope>
    <source>
        <strain evidence="2 3">ZZ0214-1</strain>
    </source>
</reference>
<dbReference type="EMBL" id="AYKW01000022">
    <property type="protein sequence ID" value="PIL29474.1"/>
    <property type="molecule type" value="Genomic_DNA"/>
</dbReference>
<evidence type="ECO:0000313" key="2">
    <source>
        <dbReference type="EMBL" id="PIL29474.1"/>
    </source>
</evidence>
<comment type="caution">
    <text evidence="2">The sequence shown here is derived from an EMBL/GenBank/DDBJ whole genome shotgun (WGS) entry which is preliminary data.</text>
</comment>
<evidence type="ECO:0000313" key="3">
    <source>
        <dbReference type="Proteomes" id="UP000230002"/>
    </source>
</evidence>
<dbReference type="Proteomes" id="UP000230002">
    <property type="component" value="Unassembled WGS sequence"/>
</dbReference>
<organism evidence="2 3">
    <name type="scientific">Ganoderma sinense ZZ0214-1</name>
    <dbReference type="NCBI Taxonomy" id="1077348"/>
    <lineage>
        <taxon>Eukaryota</taxon>
        <taxon>Fungi</taxon>
        <taxon>Dikarya</taxon>
        <taxon>Basidiomycota</taxon>
        <taxon>Agaricomycotina</taxon>
        <taxon>Agaricomycetes</taxon>
        <taxon>Polyporales</taxon>
        <taxon>Polyporaceae</taxon>
        <taxon>Ganoderma</taxon>
    </lineage>
</organism>
<evidence type="ECO:0000256" key="1">
    <source>
        <dbReference type="SAM" id="MobiDB-lite"/>
    </source>
</evidence>
<dbReference type="AlphaFoldDB" id="A0A2G8S6V1"/>
<keyword evidence="3" id="KW-1185">Reference proteome</keyword>
<name>A0A2G8S6V1_9APHY</name>